<dbReference type="EMBL" id="CAUOFW020003391">
    <property type="protein sequence ID" value="CAK9159626.1"/>
    <property type="molecule type" value="Genomic_DNA"/>
</dbReference>
<gene>
    <name evidence="1" type="ORF">ILEXP_LOCUS28330</name>
</gene>
<name>A0ABC8SUP2_9AQUA</name>
<accession>A0ABC8SUP2</accession>
<evidence type="ECO:0000313" key="1">
    <source>
        <dbReference type="EMBL" id="CAK9159626.1"/>
    </source>
</evidence>
<sequence length="117" mass="13907">MLLMVSFKGIRRAIPILLVICGHYWLQMEMQLNIFYSDEYIFTAMGFEVGPLYFLKMPCQYLTNLDYFMLLINAERTQLRFFGLTKQTQNFFILALPFERYLIEVNGLTYSSIRVSE</sequence>
<evidence type="ECO:0000313" key="2">
    <source>
        <dbReference type="Proteomes" id="UP001642360"/>
    </source>
</evidence>
<keyword evidence="2" id="KW-1185">Reference proteome</keyword>
<dbReference type="AlphaFoldDB" id="A0ABC8SUP2"/>
<dbReference type="Proteomes" id="UP001642360">
    <property type="component" value="Unassembled WGS sequence"/>
</dbReference>
<comment type="caution">
    <text evidence="1">The sequence shown here is derived from an EMBL/GenBank/DDBJ whole genome shotgun (WGS) entry which is preliminary data.</text>
</comment>
<protein>
    <submittedName>
        <fullName evidence="1">Uncharacterized protein</fullName>
    </submittedName>
</protein>
<organism evidence="1 2">
    <name type="scientific">Ilex paraguariensis</name>
    <name type="common">yerba mate</name>
    <dbReference type="NCBI Taxonomy" id="185542"/>
    <lineage>
        <taxon>Eukaryota</taxon>
        <taxon>Viridiplantae</taxon>
        <taxon>Streptophyta</taxon>
        <taxon>Embryophyta</taxon>
        <taxon>Tracheophyta</taxon>
        <taxon>Spermatophyta</taxon>
        <taxon>Magnoliopsida</taxon>
        <taxon>eudicotyledons</taxon>
        <taxon>Gunneridae</taxon>
        <taxon>Pentapetalae</taxon>
        <taxon>asterids</taxon>
        <taxon>campanulids</taxon>
        <taxon>Aquifoliales</taxon>
        <taxon>Aquifoliaceae</taxon>
        <taxon>Ilex</taxon>
    </lineage>
</organism>
<proteinExistence type="predicted"/>
<reference evidence="1 2" key="1">
    <citation type="submission" date="2024-02" db="EMBL/GenBank/DDBJ databases">
        <authorList>
            <person name="Vignale AGUSTIN F."/>
            <person name="Sosa J E."/>
            <person name="Modenutti C."/>
        </authorList>
    </citation>
    <scope>NUCLEOTIDE SEQUENCE [LARGE SCALE GENOMIC DNA]</scope>
</reference>